<evidence type="ECO:0000256" key="6">
    <source>
        <dbReference type="ARBA" id="ARBA00023136"/>
    </source>
</evidence>
<keyword evidence="11" id="KW-1185">Reference proteome</keyword>
<dbReference type="PROSITE" id="PS51186">
    <property type="entry name" value="GNAT"/>
    <property type="match status" value="1"/>
</dbReference>
<evidence type="ECO:0000256" key="1">
    <source>
        <dbReference type="ARBA" id="ARBA00004184"/>
    </source>
</evidence>
<dbReference type="GO" id="GO:0006048">
    <property type="term" value="P:UDP-N-acetylglucosamine biosynthetic process"/>
    <property type="evidence" value="ECO:0007669"/>
    <property type="project" value="UniProtKB-UniRule"/>
</dbReference>
<organism evidence="10 11">
    <name type="scientific">Mycoemilia scoparia</name>
    <dbReference type="NCBI Taxonomy" id="417184"/>
    <lineage>
        <taxon>Eukaryota</taxon>
        <taxon>Fungi</taxon>
        <taxon>Fungi incertae sedis</taxon>
        <taxon>Zoopagomycota</taxon>
        <taxon>Kickxellomycotina</taxon>
        <taxon>Kickxellomycetes</taxon>
        <taxon>Kickxellales</taxon>
        <taxon>Kickxellaceae</taxon>
        <taxon>Mycoemilia</taxon>
    </lineage>
</organism>
<evidence type="ECO:0000256" key="8">
    <source>
        <dbReference type="RuleBase" id="RU365086"/>
    </source>
</evidence>
<evidence type="ECO:0000256" key="4">
    <source>
        <dbReference type="ARBA" id="ARBA00022679"/>
    </source>
</evidence>
<evidence type="ECO:0000256" key="3">
    <source>
        <dbReference type="ARBA" id="ARBA00011738"/>
    </source>
</evidence>
<evidence type="ECO:0000256" key="5">
    <source>
        <dbReference type="ARBA" id="ARBA00022824"/>
    </source>
</evidence>
<name>A0A9W8DNT9_9FUNG</name>
<dbReference type="InterPro" id="IPR000182">
    <property type="entry name" value="GNAT_dom"/>
</dbReference>
<dbReference type="GO" id="GO:0004343">
    <property type="term" value="F:glucosamine 6-phosphate N-acetyltransferase activity"/>
    <property type="evidence" value="ECO:0007669"/>
    <property type="project" value="UniProtKB-UniRule"/>
</dbReference>
<comment type="subcellular location">
    <subcellularLocation>
        <location evidence="1">Endomembrane system</location>
        <topology evidence="1">Peripheral membrane protein</topology>
    </subcellularLocation>
    <subcellularLocation>
        <location evidence="2">Endoplasmic reticulum membrane</location>
    </subcellularLocation>
</comment>
<comment type="caution">
    <text evidence="10">The sequence shown here is derived from an EMBL/GenBank/DDBJ whole genome shotgun (WGS) entry which is preliminary data.</text>
</comment>
<dbReference type="InterPro" id="IPR016181">
    <property type="entry name" value="Acyl_CoA_acyltransferase"/>
</dbReference>
<keyword evidence="7 8" id="KW-0012">Acyltransferase</keyword>
<dbReference type="PANTHER" id="PTHR13355">
    <property type="entry name" value="GLUCOSAMINE 6-PHOSPHATE N-ACETYLTRANSFERASE"/>
    <property type="match status" value="1"/>
</dbReference>
<proteinExistence type="inferred from homology"/>
<evidence type="ECO:0000256" key="7">
    <source>
        <dbReference type="ARBA" id="ARBA00023315"/>
    </source>
</evidence>
<dbReference type="Gene3D" id="3.40.630.30">
    <property type="match status" value="1"/>
</dbReference>
<evidence type="ECO:0000313" key="11">
    <source>
        <dbReference type="Proteomes" id="UP001150538"/>
    </source>
</evidence>
<dbReference type="EMBL" id="JANBPU010000387">
    <property type="protein sequence ID" value="KAJ1912003.1"/>
    <property type="molecule type" value="Genomic_DNA"/>
</dbReference>
<reference evidence="10" key="1">
    <citation type="submission" date="2022-07" db="EMBL/GenBank/DDBJ databases">
        <title>Phylogenomic reconstructions and comparative analyses of Kickxellomycotina fungi.</title>
        <authorList>
            <person name="Reynolds N.K."/>
            <person name="Stajich J.E."/>
            <person name="Barry K."/>
            <person name="Grigoriev I.V."/>
            <person name="Crous P."/>
            <person name="Smith M.E."/>
        </authorList>
    </citation>
    <scope>NUCLEOTIDE SEQUENCE</scope>
    <source>
        <strain evidence="10">NBRC 100468</strain>
    </source>
</reference>
<keyword evidence="4 8" id="KW-0808">Transferase</keyword>
<sequence length="202" mass="22064">MVSTSHLFDPNLLGDDLKADLPQGYVIRPLSQDDFSKGYVDLLSTLTTVGDVTEESFNATFQAMRRSNIYYITVIEDTAAERVVASGSLICELKFIHSCGKVGHVEDVVVAKDQQGKKLGATIIKQLMVLSQNLECYKTILDCSEANAPFYKKCGMIEKGVQMAIYFDKDGSNGADKKTSTSESSKETADEVITKGINGVKL</sequence>
<evidence type="ECO:0000259" key="9">
    <source>
        <dbReference type="PROSITE" id="PS51186"/>
    </source>
</evidence>
<comment type="catalytic activity">
    <reaction evidence="8">
        <text>D-glucosamine 6-phosphate + acetyl-CoA = N-acetyl-D-glucosamine 6-phosphate + CoA + H(+)</text>
        <dbReference type="Rhea" id="RHEA:10292"/>
        <dbReference type="ChEBI" id="CHEBI:15378"/>
        <dbReference type="ChEBI" id="CHEBI:57287"/>
        <dbReference type="ChEBI" id="CHEBI:57288"/>
        <dbReference type="ChEBI" id="CHEBI:57513"/>
        <dbReference type="ChEBI" id="CHEBI:58725"/>
        <dbReference type="EC" id="2.3.1.4"/>
    </reaction>
</comment>
<evidence type="ECO:0000256" key="2">
    <source>
        <dbReference type="ARBA" id="ARBA00004586"/>
    </source>
</evidence>
<dbReference type="FunFam" id="3.40.630.30:FF:000048">
    <property type="entry name" value="Glucosamine 6-phosphate N-acetyltransferase"/>
    <property type="match status" value="1"/>
</dbReference>
<comment type="pathway">
    <text evidence="8">Nucleotide-sugar biosynthesis; UDP-N-acetyl-alpha-D-glucosamine biosynthesis; N-acetyl-alpha-D-glucosamine 1-phosphate from alpha-D-glucosamine 6-phosphate (route I): step 1/2.</text>
</comment>
<dbReference type="GO" id="GO:0005789">
    <property type="term" value="C:endoplasmic reticulum membrane"/>
    <property type="evidence" value="ECO:0007669"/>
    <property type="project" value="UniProtKB-SubCell"/>
</dbReference>
<gene>
    <name evidence="10" type="primary">GNA1</name>
    <name evidence="10" type="ORF">H4219_005759</name>
</gene>
<dbReference type="OrthoDB" id="10039976at2759"/>
<dbReference type="Pfam" id="PF00583">
    <property type="entry name" value="Acetyltransf_1"/>
    <property type="match status" value="1"/>
</dbReference>
<dbReference type="AlphaFoldDB" id="A0A9W8DNT9"/>
<dbReference type="PANTHER" id="PTHR13355:SF11">
    <property type="entry name" value="GLUCOSAMINE 6-PHOSPHATE N-ACETYLTRANSFERASE"/>
    <property type="match status" value="1"/>
</dbReference>
<dbReference type="SUPFAM" id="SSF55729">
    <property type="entry name" value="Acyl-CoA N-acyltransferases (Nat)"/>
    <property type="match status" value="1"/>
</dbReference>
<keyword evidence="6" id="KW-0472">Membrane</keyword>
<dbReference type="InterPro" id="IPR039143">
    <property type="entry name" value="GNPNAT1-like"/>
</dbReference>
<comment type="subunit">
    <text evidence="3">Homodimer.</text>
</comment>
<protein>
    <recommendedName>
        <fullName evidence="8">Glucosamine 6-phosphate N-acetyltransferase</fullName>
        <ecNumber evidence="8">2.3.1.4</ecNumber>
    </recommendedName>
</protein>
<dbReference type="Proteomes" id="UP001150538">
    <property type="component" value="Unassembled WGS sequence"/>
</dbReference>
<dbReference type="EC" id="2.3.1.4" evidence="8"/>
<comment type="similarity">
    <text evidence="8">Belongs to the acetyltransferase family. GNA1 subfamily.</text>
</comment>
<accession>A0A9W8DNT9</accession>
<keyword evidence="5" id="KW-0256">Endoplasmic reticulum</keyword>
<feature type="domain" description="N-acetyltransferase" evidence="9">
    <location>
        <begin position="25"/>
        <end position="181"/>
    </location>
</feature>
<evidence type="ECO:0000313" key="10">
    <source>
        <dbReference type="EMBL" id="KAJ1912003.1"/>
    </source>
</evidence>